<protein>
    <submittedName>
        <fullName evidence="1">Head-tail adaptor protein</fullName>
    </submittedName>
</protein>
<dbReference type="AlphaFoldDB" id="A0A371ATA0"/>
<dbReference type="OrthoDB" id="9808209at2"/>
<dbReference type="InterPro" id="IPR038666">
    <property type="entry name" value="SSP1_head-tail_sf"/>
</dbReference>
<dbReference type="EMBL" id="QRCT01000048">
    <property type="protein sequence ID" value="RDU22762.1"/>
    <property type="molecule type" value="Genomic_DNA"/>
</dbReference>
<proteinExistence type="predicted"/>
<reference evidence="1 2" key="1">
    <citation type="submission" date="2018-07" db="EMBL/GenBank/DDBJ databases">
        <title>Anaerosacharophilus polymeroproducens gen. nov. sp. nov., an anaerobic bacterium isolated from salt field.</title>
        <authorList>
            <person name="Kim W."/>
            <person name="Yang S.-H."/>
            <person name="Oh J."/>
            <person name="Lee J.-H."/>
            <person name="Kwon K.K."/>
        </authorList>
    </citation>
    <scope>NUCLEOTIDE SEQUENCE [LARGE SCALE GENOMIC DNA]</scope>
    <source>
        <strain evidence="1 2">MCWD5</strain>
    </source>
</reference>
<comment type="caution">
    <text evidence="1">The sequence shown here is derived from an EMBL/GenBank/DDBJ whole genome shotgun (WGS) entry which is preliminary data.</text>
</comment>
<dbReference type="Gene3D" id="2.40.10.270">
    <property type="entry name" value="Bacteriophage SPP1 head-tail adaptor protein"/>
    <property type="match status" value="1"/>
</dbReference>
<dbReference type="NCBIfam" id="TIGR01563">
    <property type="entry name" value="gp16_SPP1"/>
    <property type="match status" value="1"/>
</dbReference>
<gene>
    <name evidence="1" type="ORF">DWV06_13415</name>
</gene>
<evidence type="ECO:0000313" key="1">
    <source>
        <dbReference type="EMBL" id="RDU22762.1"/>
    </source>
</evidence>
<sequence>MNVNAGELNKRIKIIKTTITQNPNGFEEVTKETVRECWAKFNRTSGTEMFKSNADFGEVKTRFLVRYSSVEITRKMLVEYAGKTYNIAYVNNYEDSNEYIEIWCDITEVE</sequence>
<keyword evidence="2" id="KW-1185">Reference proteome</keyword>
<dbReference type="InterPro" id="IPR008767">
    <property type="entry name" value="Phage_SPP1_head-tail_adaptor"/>
</dbReference>
<name>A0A371ATA0_9FIRM</name>
<accession>A0A371ATA0</accession>
<dbReference type="RefSeq" id="WP_115482696.1">
    <property type="nucleotide sequence ID" value="NZ_QRCT01000048.1"/>
</dbReference>
<dbReference type="Proteomes" id="UP000255036">
    <property type="component" value="Unassembled WGS sequence"/>
</dbReference>
<dbReference type="Pfam" id="PF05521">
    <property type="entry name" value="Phage_HCP"/>
    <property type="match status" value="1"/>
</dbReference>
<evidence type="ECO:0000313" key="2">
    <source>
        <dbReference type="Proteomes" id="UP000255036"/>
    </source>
</evidence>
<organism evidence="1 2">
    <name type="scientific">Anaerosacchariphilus polymeriproducens</name>
    <dbReference type="NCBI Taxonomy" id="1812858"/>
    <lineage>
        <taxon>Bacteria</taxon>
        <taxon>Bacillati</taxon>
        <taxon>Bacillota</taxon>
        <taxon>Clostridia</taxon>
        <taxon>Lachnospirales</taxon>
        <taxon>Lachnospiraceae</taxon>
        <taxon>Anaerosacchariphilus</taxon>
    </lineage>
</organism>